<evidence type="ECO:0000313" key="2">
    <source>
        <dbReference type="EMBL" id="ALB22149.1"/>
    </source>
</evidence>
<keyword evidence="1" id="KW-0472">Membrane</keyword>
<feature type="transmembrane region" description="Helical" evidence="1">
    <location>
        <begin position="283"/>
        <end position="306"/>
    </location>
</feature>
<feature type="transmembrane region" description="Helical" evidence="1">
    <location>
        <begin position="169"/>
        <end position="191"/>
    </location>
</feature>
<feature type="transmembrane region" description="Helical" evidence="1">
    <location>
        <begin position="136"/>
        <end position="157"/>
    </location>
</feature>
<organism evidence="2 3">
    <name type="scientific">Piscirickettsia salmonis</name>
    <dbReference type="NCBI Taxonomy" id="1238"/>
    <lineage>
        <taxon>Bacteria</taxon>
        <taxon>Pseudomonadati</taxon>
        <taxon>Pseudomonadota</taxon>
        <taxon>Gammaproteobacteria</taxon>
        <taxon>Thiotrichales</taxon>
        <taxon>Piscirickettsiaceae</taxon>
        <taxon>Piscirickettsia</taxon>
    </lineage>
</organism>
<accession>A0AAC8VGW9</accession>
<feature type="transmembrane region" description="Helical" evidence="1">
    <location>
        <begin position="312"/>
        <end position="332"/>
    </location>
</feature>
<keyword evidence="1" id="KW-0812">Transmembrane</keyword>
<evidence type="ECO:0000313" key="3">
    <source>
        <dbReference type="Proteomes" id="UP000029558"/>
    </source>
</evidence>
<feature type="transmembrane region" description="Helical" evidence="1">
    <location>
        <begin position="98"/>
        <end position="115"/>
    </location>
</feature>
<dbReference type="AlphaFoldDB" id="A0AAC8VGW9"/>
<proteinExistence type="predicted"/>
<feature type="transmembrane region" description="Helical" evidence="1">
    <location>
        <begin position="238"/>
        <end position="262"/>
    </location>
</feature>
<keyword evidence="1" id="KW-1133">Transmembrane helix</keyword>
<sequence length="398" mass="43377">MFYFANIPLSDLISYKRILILATTAEDIGQRLTVASRTTPLLPQHSSQLNQDIQLPHYRRNYLFCVVKGVMFFFAMSSGLSGFSSGKSLEDLIDNKEFINAVGIIASLTYSFFNTNATKDLINRIAQGPDSLTKKISCLILAAIAATPGGFLTYNGLQQQDNIMSDNLMSAALSSANFFGSLFATMNAMLLAPTDSEKFKKHIFIYICAFIAAAALLVAPTLSATQGLERAFPHLSSAANWCILSICNILSASIFTQGLVDFQKQLTCKISHDIQEKRKSNRIITVLAYMMASFTALSFAALNLPISDNEVFQITSMSFAGIATAVIWGSGLNQLFQSAFDYISDEIKRLCCTGSQLNLGPDTPMLFQGITEAQENASDISGYGSGRIQVVRESTYGA</sequence>
<reference evidence="2 3" key="1">
    <citation type="journal article" date="2014" name="Genome Announc.">
        <title>Comparative Genome Analysis of Two Isolates of the Fish Pathogen Piscirickettsia salmonis from Different Hosts Reveals Major Differences in Virulence-Associated Secretion Systems.</title>
        <authorList>
            <person name="Bohle H."/>
            <person name="Henriquez P."/>
            <person name="Grothusen H."/>
            <person name="Navas E."/>
            <person name="Sandoval A."/>
            <person name="Bustamante F."/>
            <person name="Bustos P."/>
            <person name="Mancilla M."/>
        </authorList>
    </citation>
    <scope>NUCLEOTIDE SEQUENCE [LARGE SCALE GENOMIC DNA]</scope>
    <source>
        <strain evidence="3">B1-32597</strain>
    </source>
</reference>
<name>A0AAC8VGW9_PISSA</name>
<gene>
    <name evidence="2" type="ORF">KU39_966</name>
</gene>
<feature type="transmembrane region" description="Helical" evidence="1">
    <location>
        <begin position="62"/>
        <end position="83"/>
    </location>
</feature>
<dbReference type="Proteomes" id="UP000029558">
    <property type="component" value="Chromosome"/>
</dbReference>
<feature type="transmembrane region" description="Helical" evidence="1">
    <location>
        <begin position="203"/>
        <end position="226"/>
    </location>
</feature>
<evidence type="ECO:0000256" key="1">
    <source>
        <dbReference type="SAM" id="Phobius"/>
    </source>
</evidence>
<dbReference type="EMBL" id="CP012508">
    <property type="protein sequence ID" value="ALB22149.1"/>
    <property type="molecule type" value="Genomic_DNA"/>
</dbReference>
<protein>
    <submittedName>
        <fullName evidence="2">Membrane protein</fullName>
    </submittedName>
</protein>